<organism evidence="2">
    <name type="scientific">marine sediment metagenome</name>
    <dbReference type="NCBI Taxonomy" id="412755"/>
    <lineage>
        <taxon>unclassified sequences</taxon>
        <taxon>metagenomes</taxon>
        <taxon>ecological metagenomes</taxon>
    </lineage>
</organism>
<proteinExistence type="predicted"/>
<keyword evidence="1" id="KW-1133">Transmembrane helix</keyword>
<dbReference type="AlphaFoldDB" id="A0A0F8Z4D8"/>
<feature type="non-terminal residue" evidence="2">
    <location>
        <position position="1"/>
    </location>
</feature>
<comment type="caution">
    <text evidence="2">The sequence shown here is derived from an EMBL/GenBank/DDBJ whole genome shotgun (WGS) entry which is preliminary data.</text>
</comment>
<keyword evidence="1" id="KW-0472">Membrane</keyword>
<accession>A0A0F8Z4D8</accession>
<sequence>AVVVVVSGAVVVVVSATVVVVVSGGGGGLQVKTMRGWCTDCTAESDAANARRIAESNRQYAERMKELEGAGKEGAQ</sequence>
<dbReference type="EMBL" id="LAZR01049871">
    <property type="protein sequence ID" value="KKK88623.1"/>
    <property type="molecule type" value="Genomic_DNA"/>
</dbReference>
<keyword evidence="1" id="KW-0812">Transmembrane</keyword>
<name>A0A0F8Z4D8_9ZZZZ</name>
<evidence type="ECO:0000313" key="2">
    <source>
        <dbReference type="EMBL" id="KKK88623.1"/>
    </source>
</evidence>
<reference evidence="2" key="1">
    <citation type="journal article" date="2015" name="Nature">
        <title>Complex archaea that bridge the gap between prokaryotes and eukaryotes.</title>
        <authorList>
            <person name="Spang A."/>
            <person name="Saw J.H."/>
            <person name="Jorgensen S.L."/>
            <person name="Zaremba-Niedzwiedzka K."/>
            <person name="Martijn J."/>
            <person name="Lind A.E."/>
            <person name="van Eijk R."/>
            <person name="Schleper C."/>
            <person name="Guy L."/>
            <person name="Ettema T.J."/>
        </authorList>
    </citation>
    <scope>NUCLEOTIDE SEQUENCE</scope>
</reference>
<gene>
    <name evidence="2" type="ORF">LCGC14_2741310</name>
</gene>
<evidence type="ECO:0000256" key="1">
    <source>
        <dbReference type="SAM" id="Phobius"/>
    </source>
</evidence>
<protein>
    <submittedName>
        <fullName evidence="2">Uncharacterized protein</fullName>
    </submittedName>
</protein>
<feature type="transmembrane region" description="Helical" evidence="1">
    <location>
        <begin position="6"/>
        <end position="25"/>
    </location>
</feature>